<name>A0A4Q6XVB3_9SPHN</name>
<dbReference type="NCBIfam" id="TIGR01560">
    <property type="entry name" value="put_DNA_pack"/>
    <property type="match status" value="1"/>
</dbReference>
<dbReference type="AlphaFoldDB" id="A0A4Q6XVB3"/>
<dbReference type="InterPro" id="IPR006450">
    <property type="entry name" value="Phage_HK97_gp6-like"/>
</dbReference>
<organism evidence="1 2">
    <name type="scientific">Sphingomonas populi</name>
    <dbReference type="NCBI Taxonomy" id="2484750"/>
    <lineage>
        <taxon>Bacteria</taxon>
        <taxon>Pseudomonadati</taxon>
        <taxon>Pseudomonadota</taxon>
        <taxon>Alphaproteobacteria</taxon>
        <taxon>Sphingomonadales</taxon>
        <taxon>Sphingomonadaceae</taxon>
        <taxon>Sphingomonas</taxon>
    </lineage>
</organism>
<proteinExistence type="predicted"/>
<dbReference type="Proteomes" id="UP000292085">
    <property type="component" value="Unassembled WGS sequence"/>
</dbReference>
<dbReference type="InterPro" id="IPR021146">
    <property type="entry name" value="Phage_gp6-like_head-tail"/>
</dbReference>
<evidence type="ECO:0000313" key="2">
    <source>
        <dbReference type="Proteomes" id="UP000292085"/>
    </source>
</evidence>
<dbReference type="OrthoDB" id="7567419at2"/>
<reference evidence="1 2" key="1">
    <citation type="submission" date="2019-02" db="EMBL/GenBank/DDBJ databases">
        <authorList>
            <person name="Li Y."/>
        </authorList>
    </citation>
    <scope>NUCLEOTIDE SEQUENCE [LARGE SCALE GENOMIC DNA]</scope>
    <source>
        <strain evidence="1 2">3-7</strain>
    </source>
</reference>
<keyword evidence="2" id="KW-1185">Reference proteome</keyword>
<dbReference type="Pfam" id="PF05135">
    <property type="entry name" value="Phage_connect_1"/>
    <property type="match status" value="1"/>
</dbReference>
<dbReference type="CDD" id="cd08054">
    <property type="entry name" value="gp6"/>
    <property type="match status" value="1"/>
</dbReference>
<accession>A0A4Q6XVB3</accession>
<protein>
    <submittedName>
        <fullName evidence="1">Phage gp6-like head-tail connector protein</fullName>
    </submittedName>
</protein>
<dbReference type="EMBL" id="SGIS01000016">
    <property type="protein sequence ID" value="RZF64280.1"/>
    <property type="molecule type" value="Genomic_DNA"/>
</dbReference>
<dbReference type="RefSeq" id="WP_130157761.1">
    <property type="nucleotide sequence ID" value="NZ_SGIS01000016.1"/>
</dbReference>
<gene>
    <name evidence="1" type="ORF">EWE75_12095</name>
</gene>
<sequence>MSDLIPLPVAREHLRIGDEVSDTTLDALIAAAEQGLANHLGRDALIGATGWPSADAVPVNVVHAVKLVLTALYDNRDTPLEDIAGVRFLVEYYIVVSVG</sequence>
<comment type="caution">
    <text evidence="1">The sequence shown here is derived from an EMBL/GenBank/DDBJ whole genome shotgun (WGS) entry which is preliminary data.</text>
</comment>
<evidence type="ECO:0000313" key="1">
    <source>
        <dbReference type="EMBL" id="RZF64280.1"/>
    </source>
</evidence>
<dbReference type="Gene3D" id="1.10.3230.30">
    <property type="entry name" value="Phage gp6-like head-tail connector protein"/>
    <property type="match status" value="1"/>
</dbReference>